<protein>
    <submittedName>
        <fullName evidence="9">Uncharacterized protein</fullName>
    </submittedName>
</protein>
<dbReference type="InParanoid" id="A0A6I8T6V2"/>
<dbReference type="PRINTS" id="PR01609">
    <property type="entry name" value="CD36FAMILY"/>
</dbReference>
<evidence type="ECO:0000256" key="1">
    <source>
        <dbReference type="ARBA" id="ARBA00003156"/>
    </source>
</evidence>
<dbReference type="Pfam" id="PF01130">
    <property type="entry name" value="CD36"/>
    <property type="match status" value="1"/>
</dbReference>
<proteinExistence type="inferred from homology"/>
<reference evidence="9" key="2">
    <citation type="submission" date="2020-05" db="UniProtKB">
        <authorList>
            <consortium name="EnsemblMetazoa"/>
        </authorList>
    </citation>
    <scope>IDENTIFICATION</scope>
    <source>
        <strain evidence="9">LVP_AGWG</strain>
    </source>
</reference>
<dbReference type="InterPro" id="IPR002159">
    <property type="entry name" value="CD36_fam"/>
</dbReference>
<evidence type="ECO:0000256" key="4">
    <source>
        <dbReference type="ARBA" id="ARBA00022475"/>
    </source>
</evidence>
<reference evidence="9 10" key="1">
    <citation type="submission" date="2017-06" db="EMBL/GenBank/DDBJ databases">
        <title>Aedes aegypti genome working group (AGWG) sequencing and assembly.</title>
        <authorList>
            <consortium name="Aedes aegypti Genome Working Group (AGWG)"/>
            <person name="Matthews B.J."/>
        </authorList>
    </citation>
    <scope>NUCLEOTIDE SEQUENCE [LARGE SCALE GENOMIC DNA]</scope>
    <source>
        <strain evidence="9 10">LVP_AGWG</strain>
    </source>
</reference>
<evidence type="ECO:0000256" key="8">
    <source>
        <dbReference type="ARBA" id="ARBA00023180"/>
    </source>
</evidence>
<evidence type="ECO:0000256" key="7">
    <source>
        <dbReference type="ARBA" id="ARBA00023136"/>
    </source>
</evidence>
<accession>A0A6I8T6V2</accession>
<organism evidence="9 10">
    <name type="scientific">Aedes aegypti</name>
    <name type="common">Yellowfever mosquito</name>
    <name type="synonym">Culex aegypti</name>
    <dbReference type="NCBI Taxonomy" id="7159"/>
    <lineage>
        <taxon>Eukaryota</taxon>
        <taxon>Metazoa</taxon>
        <taxon>Ecdysozoa</taxon>
        <taxon>Arthropoda</taxon>
        <taxon>Hexapoda</taxon>
        <taxon>Insecta</taxon>
        <taxon>Pterygota</taxon>
        <taxon>Neoptera</taxon>
        <taxon>Endopterygota</taxon>
        <taxon>Diptera</taxon>
        <taxon>Nematocera</taxon>
        <taxon>Culicoidea</taxon>
        <taxon>Culicidae</taxon>
        <taxon>Culicinae</taxon>
        <taxon>Aedini</taxon>
        <taxon>Aedes</taxon>
        <taxon>Stegomyia</taxon>
    </lineage>
</organism>
<dbReference type="GO" id="GO:0005886">
    <property type="term" value="C:plasma membrane"/>
    <property type="evidence" value="ECO:0007669"/>
    <property type="project" value="UniProtKB-SubCell"/>
</dbReference>
<keyword evidence="5" id="KW-0812">Transmembrane</keyword>
<dbReference type="GO" id="GO:0005044">
    <property type="term" value="F:scavenger receptor activity"/>
    <property type="evidence" value="ECO:0007669"/>
    <property type="project" value="TreeGrafter"/>
</dbReference>
<dbReference type="EnsemblMetazoa" id="AAEL002741-RB">
    <property type="protein sequence ID" value="AAEL002741-PB"/>
    <property type="gene ID" value="AAEL002741"/>
</dbReference>
<evidence type="ECO:0000256" key="5">
    <source>
        <dbReference type="ARBA" id="ARBA00022692"/>
    </source>
</evidence>
<dbReference type="GO" id="GO:0005737">
    <property type="term" value="C:cytoplasm"/>
    <property type="evidence" value="ECO:0007669"/>
    <property type="project" value="TreeGrafter"/>
</dbReference>
<keyword evidence="6" id="KW-1133">Transmembrane helix</keyword>
<dbReference type="AlphaFoldDB" id="A0A6I8T6V2"/>
<keyword evidence="8" id="KW-0325">Glycoprotein</keyword>
<evidence type="ECO:0000313" key="9">
    <source>
        <dbReference type="EnsemblMetazoa" id="AAEL002741-PB"/>
    </source>
</evidence>
<comment type="similarity">
    <text evidence="3">Belongs to the CD36 family.</text>
</comment>
<sequence length="577" mass="65001">MTTTPVIPLDAGRKRIVRLGFLGMLFIVLGCVIVVLNPTDLVVNNMLSMNEGSYLHRLWKKPPLEVFISIYVFNVTNADAFMRGKEKMKVEELGPYVYQEYLENHNSTFNANGTLSFTPIRRQVFVPGRSVGDPRHDLIIVPNIAYLGVASAAYRMSAWASIAVAAALKPLGMSPFLNITVHDLLWGYEDPLVQVASTLLPNIIHFKKIGILDRMFDDGFDTVTINLPEAVQKLHKTKIVADVSEEELDSIEEDYFAGDALQVAAEEEAEESDEPIRNYSIDLWNGSPGLAHWGYVGKDHWDAERRNTPCNTLQGSYDGTVFPRNISKTEVFKVYRKAFCRTLPIAFEREGMHDGIKAYWFSIQENAFESSLNDPYTACYCRNGHCLPKGLGDLSPCWYNIPVAVSLPHFYKGDPALSQAIEGLKPQKELHDAIIIMQPQLGIPMTASIRVQINLLTNVKFISDLKPLDKTVIPLIWAQMEVEKLTPDIVMLLHLLFDVAPYLQTGCVYLLSLLGVSLLATTALMLLYSRHATLEYDPRKSIRYSTVSMIPFPLRKELEKYGEAEIRREALLIENEP</sequence>
<name>A0A6I8T6V2_AEDAE</name>
<dbReference type="Proteomes" id="UP000008820">
    <property type="component" value="Chromosome 1"/>
</dbReference>
<dbReference type="OrthoDB" id="18585at2759"/>
<keyword evidence="10" id="KW-1185">Reference proteome</keyword>
<comment type="subcellular location">
    <subcellularLocation>
        <location evidence="2">Cell membrane</location>
    </subcellularLocation>
</comment>
<keyword evidence="4" id="KW-1003">Cell membrane</keyword>
<comment type="function">
    <text evidence="1">Plays an olfactory role that is not restricted to pheromone sensitivity.</text>
</comment>
<dbReference type="PANTHER" id="PTHR11923">
    <property type="entry name" value="SCAVENGER RECEPTOR CLASS B TYPE-1 SR-B1"/>
    <property type="match status" value="1"/>
</dbReference>
<evidence type="ECO:0000256" key="3">
    <source>
        <dbReference type="ARBA" id="ARBA00010532"/>
    </source>
</evidence>
<dbReference type="FunCoup" id="A0A6I8T6V2">
    <property type="interactions" value="19"/>
</dbReference>
<dbReference type="PANTHER" id="PTHR11923:SF104">
    <property type="entry name" value="FI07620P"/>
    <property type="match status" value="1"/>
</dbReference>
<gene>
    <name evidence="9" type="primary">5575887</name>
</gene>
<keyword evidence="7" id="KW-0472">Membrane</keyword>
<evidence type="ECO:0000313" key="10">
    <source>
        <dbReference type="Proteomes" id="UP000008820"/>
    </source>
</evidence>
<evidence type="ECO:0000256" key="2">
    <source>
        <dbReference type="ARBA" id="ARBA00004236"/>
    </source>
</evidence>
<evidence type="ECO:0000256" key="6">
    <source>
        <dbReference type="ARBA" id="ARBA00022989"/>
    </source>
</evidence>